<name>A0A0K2UWM4_LEPSM</name>
<dbReference type="AlphaFoldDB" id="A0A0K2UWM4"/>
<sequence length="16" mass="1960">MRVIVILKINWSIFNN</sequence>
<protein>
    <submittedName>
        <fullName evidence="1">Uncharacterized protein</fullName>
    </submittedName>
</protein>
<accession>A0A0K2UWM4</accession>
<organism evidence="1">
    <name type="scientific">Lepeophtheirus salmonis</name>
    <name type="common">Salmon louse</name>
    <name type="synonym">Caligus salmonis</name>
    <dbReference type="NCBI Taxonomy" id="72036"/>
    <lineage>
        <taxon>Eukaryota</taxon>
        <taxon>Metazoa</taxon>
        <taxon>Ecdysozoa</taxon>
        <taxon>Arthropoda</taxon>
        <taxon>Crustacea</taxon>
        <taxon>Multicrustacea</taxon>
        <taxon>Hexanauplia</taxon>
        <taxon>Copepoda</taxon>
        <taxon>Siphonostomatoida</taxon>
        <taxon>Caligidae</taxon>
        <taxon>Lepeophtheirus</taxon>
    </lineage>
</organism>
<proteinExistence type="predicted"/>
<dbReference type="EMBL" id="HACA01025114">
    <property type="protein sequence ID" value="CDW42475.1"/>
    <property type="molecule type" value="Transcribed_RNA"/>
</dbReference>
<evidence type="ECO:0000313" key="1">
    <source>
        <dbReference type="EMBL" id="CDW42475.1"/>
    </source>
</evidence>
<reference evidence="1" key="1">
    <citation type="submission" date="2014-05" db="EMBL/GenBank/DDBJ databases">
        <authorList>
            <person name="Chronopoulou M."/>
        </authorList>
    </citation>
    <scope>NUCLEOTIDE SEQUENCE</scope>
    <source>
        <tissue evidence="1">Whole organism</tissue>
    </source>
</reference>